<keyword evidence="1" id="KW-0732">Signal</keyword>
<dbReference type="KEGG" id="otk:C6570_14515"/>
<name>A0A2S0MHD3_9BURK</name>
<dbReference type="RefSeq" id="WP_106703854.1">
    <property type="nucleotide sequence ID" value="NZ_CP027666.1"/>
</dbReference>
<proteinExistence type="predicted"/>
<feature type="chain" id="PRO_5015626877" evidence="1">
    <location>
        <begin position="27"/>
        <end position="209"/>
    </location>
</feature>
<accession>A0A2S0MHD3</accession>
<dbReference type="EMBL" id="CP027666">
    <property type="protein sequence ID" value="AVO35305.1"/>
    <property type="molecule type" value="Genomic_DNA"/>
</dbReference>
<reference evidence="2 3" key="1">
    <citation type="submission" date="2018-03" db="EMBL/GenBank/DDBJ databases">
        <title>Genome sequencing of Ottowia sp.</title>
        <authorList>
            <person name="Kim S.-J."/>
            <person name="Heo J."/>
            <person name="Kwon S.-W."/>
        </authorList>
    </citation>
    <scope>NUCLEOTIDE SEQUENCE [LARGE SCALE GENOMIC DNA]</scope>
    <source>
        <strain evidence="2 3">KADR8-3</strain>
    </source>
</reference>
<evidence type="ECO:0000256" key="1">
    <source>
        <dbReference type="SAM" id="SignalP"/>
    </source>
</evidence>
<keyword evidence="3" id="KW-1185">Reference proteome</keyword>
<evidence type="ECO:0000313" key="3">
    <source>
        <dbReference type="Proteomes" id="UP000239709"/>
    </source>
</evidence>
<evidence type="ECO:0000313" key="2">
    <source>
        <dbReference type="EMBL" id="AVO35305.1"/>
    </source>
</evidence>
<dbReference type="AlphaFoldDB" id="A0A2S0MHD3"/>
<protein>
    <submittedName>
        <fullName evidence="2">Uncharacterized protein</fullName>
    </submittedName>
</protein>
<gene>
    <name evidence="2" type="ORF">C6570_14515</name>
</gene>
<sequence>MSALNRVGKNALIAAAVLAVAGSALAAGPKDGIYVFANPAPTADAQEFLTLHTNDAGAVVAGLYRSKAATTANRAMGLSIYSMEGGQFDAGGVPQSPGTVQAHMFRWSSWDSLSGTMSNNVATLTGTANHVGCTSKVTVYLDGAQPTLTMQSSVSDFAKDQIWAGLRPMFSGQFAIILATNAFNAAVAKLTSECAKPSFNFTANLQKWF</sequence>
<feature type="signal peptide" evidence="1">
    <location>
        <begin position="1"/>
        <end position="26"/>
    </location>
</feature>
<dbReference type="Proteomes" id="UP000239709">
    <property type="component" value="Chromosome"/>
</dbReference>
<organism evidence="2 3">
    <name type="scientific">Ottowia oryzae</name>
    <dbReference type="NCBI Taxonomy" id="2109914"/>
    <lineage>
        <taxon>Bacteria</taxon>
        <taxon>Pseudomonadati</taxon>
        <taxon>Pseudomonadota</taxon>
        <taxon>Betaproteobacteria</taxon>
        <taxon>Burkholderiales</taxon>
        <taxon>Comamonadaceae</taxon>
        <taxon>Ottowia</taxon>
    </lineage>
</organism>